<dbReference type="SUPFAM" id="SSF103473">
    <property type="entry name" value="MFS general substrate transporter"/>
    <property type="match status" value="1"/>
</dbReference>
<gene>
    <name evidence="9" type="ORF">PSEUBRA_SCAF6g00822</name>
</gene>
<dbReference type="GO" id="GO:0006865">
    <property type="term" value="P:amino acid transport"/>
    <property type="evidence" value="ECO:0007669"/>
    <property type="project" value="UniProtKB-KW"/>
</dbReference>
<reference evidence="10" key="1">
    <citation type="journal article" date="2013" name="Genome Announc.">
        <title>Draft genome sequence of Pseudozyma brasiliensis sp. nov. strain GHG001, a high producer of endo-1,4-xylanase isolated from an insect pest of sugarcane.</title>
        <authorList>
            <person name="Oliveira J.V.D.C."/>
            <person name="dos Santos R.A.C."/>
            <person name="Borges T.A."/>
            <person name="Riano-Pachon D.M."/>
            <person name="Goldman G.H."/>
        </authorList>
    </citation>
    <scope>NUCLEOTIDE SEQUENCE [LARGE SCALE GENOMIC DNA]</scope>
    <source>
        <strain evidence="10">GHG001</strain>
    </source>
</reference>
<dbReference type="STRING" id="1365824.V5E4X1"/>
<dbReference type="HOGENOM" id="CLU_017518_2_0_1"/>
<sequence length="601" mass="66090">MADTVKPAPEPHAPSLHERDQISLEHESDAISEVSTNKNFATALLTNSSDATATHARYITGRKELWTYYLYYVGQCGLSLFNFAPTQFQNLLSQEATNLGAGTCGGDDQPECRLLFAGKERTIESIVLLSNGISFAIQAALFIAIGSTADYGKNRPLILIVSTALSIGLSLGWLGVTTPEKWQVATGMYMVGLIAYQLCQTYWTAAFPGLARDLPHMREARQRLIEDSNIAATTETKDVDDKATTPAVENITESVSGTNDEGRMTADKYSLLETMAINRISNIAFTVCSVGELVVLAVIQGMLYGIHADRDTQSNTTALSAIVAFGGGVQILCSIPYFLAMRWRPGQPLPPGTNYLTAAVKQAFLAAKHLRHLRQTLIYLIFYFLFSDALNTTVTVISTLQYATTSYSATTSNILLIVGIAAQAVGIYTFWLIQKRFQLSTFTMFCAVIFFTLLLQVWGFIGIFTQRFGFHNEWEFYVYQAYYGLVVCPWYAYGQTMIAEVTPKGTEFLFFSLFSIVGKGSSFIAPFITQAIADDTGNASTPFYFLLALSAASCVLLWPLDLKKSKIEQALFIQREAEEKGLAKSDIVTPQTVAQVSSHNA</sequence>
<keyword evidence="3 8" id="KW-0813">Transport</keyword>
<comment type="similarity">
    <text evidence="2 8">Belongs to the ATG22 family.</text>
</comment>
<feature type="transmembrane region" description="Helical" evidence="8">
    <location>
        <begin position="377"/>
        <end position="402"/>
    </location>
</feature>
<feature type="transmembrane region" description="Helical" evidence="8">
    <location>
        <begin position="414"/>
        <end position="433"/>
    </location>
</feature>
<dbReference type="GeneID" id="27421653"/>
<evidence type="ECO:0000256" key="4">
    <source>
        <dbReference type="ARBA" id="ARBA00022692"/>
    </source>
</evidence>
<feature type="transmembrane region" description="Helical" evidence="8">
    <location>
        <begin position="126"/>
        <end position="145"/>
    </location>
</feature>
<keyword evidence="8" id="KW-0926">Vacuole</keyword>
<keyword evidence="4 8" id="KW-0812">Transmembrane</keyword>
<comment type="function">
    <text evidence="8">Vacuolar effluxer which mediate the efflux of amino acids resulting from autophagic degradation. The release of autophagic amino acids allows the maintenance of protein synthesis and viability during nitrogen starvation.</text>
</comment>
<feature type="transmembrane region" description="Helical" evidence="8">
    <location>
        <begin position="476"/>
        <end position="496"/>
    </location>
</feature>
<dbReference type="InterPro" id="IPR050495">
    <property type="entry name" value="ATG22/LtaA_families"/>
</dbReference>
<protein>
    <recommendedName>
        <fullName evidence="8">Autophagy-related protein</fullName>
    </recommendedName>
</protein>
<organism evidence="9 10">
    <name type="scientific">Kalmanozyma brasiliensis (strain GHG001)</name>
    <name type="common">Yeast</name>
    <name type="synonym">Pseudozyma brasiliensis</name>
    <dbReference type="NCBI Taxonomy" id="1365824"/>
    <lineage>
        <taxon>Eukaryota</taxon>
        <taxon>Fungi</taxon>
        <taxon>Dikarya</taxon>
        <taxon>Basidiomycota</taxon>
        <taxon>Ustilaginomycotina</taxon>
        <taxon>Ustilaginomycetes</taxon>
        <taxon>Ustilaginales</taxon>
        <taxon>Ustilaginaceae</taxon>
        <taxon>Kalmanozyma</taxon>
    </lineage>
</organism>
<evidence type="ECO:0000256" key="1">
    <source>
        <dbReference type="ARBA" id="ARBA00004128"/>
    </source>
</evidence>
<evidence type="ECO:0000256" key="8">
    <source>
        <dbReference type="RuleBase" id="RU363073"/>
    </source>
</evidence>
<keyword evidence="10" id="KW-1185">Reference proteome</keyword>
<dbReference type="AlphaFoldDB" id="V5E4X1"/>
<evidence type="ECO:0000313" key="9">
    <source>
        <dbReference type="EMBL" id="EST05261.1"/>
    </source>
</evidence>
<evidence type="ECO:0000313" key="10">
    <source>
        <dbReference type="Proteomes" id="UP000019377"/>
    </source>
</evidence>
<comment type="subcellular location">
    <subcellularLocation>
        <location evidence="1 8">Vacuole membrane</location>
        <topology evidence="1 8">Multi-pass membrane protein</topology>
    </subcellularLocation>
</comment>
<dbReference type="InterPro" id="IPR036259">
    <property type="entry name" value="MFS_trans_sf"/>
</dbReference>
<name>V5E4X1_KALBG</name>
<evidence type="ECO:0000256" key="2">
    <source>
        <dbReference type="ARBA" id="ARBA00006978"/>
    </source>
</evidence>
<keyword evidence="8" id="KW-0029">Amino-acid transport</keyword>
<dbReference type="EMBL" id="KI545892">
    <property type="protein sequence ID" value="EST05261.1"/>
    <property type="molecule type" value="Genomic_DNA"/>
</dbReference>
<accession>V5E4X1</accession>
<dbReference type="Pfam" id="PF11700">
    <property type="entry name" value="ATG22"/>
    <property type="match status" value="1"/>
</dbReference>
<evidence type="ECO:0000256" key="6">
    <source>
        <dbReference type="ARBA" id="ARBA00023006"/>
    </source>
</evidence>
<dbReference type="RefSeq" id="XP_016290250.1">
    <property type="nucleotide sequence ID" value="XM_016438952.1"/>
</dbReference>
<feature type="transmembrane region" description="Helical" evidence="8">
    <location>
        <begin position="188"/>
        <end position="211"/>
    </location>
</feature>
<feature type="transmembrane region" description="Helical" evidence="8">
    <location>
        <begin position="283"/>
        <end position="306"/>
    </location>
</feature>
<dbReference type="OrthoDB" id="42657at2759"/>
<dbReference type="GO" id="GO:0006914">
    <property type="term" value="P:autophagy"/>
    <property type="evidence" value="ECO:0007669"/>
    <property type="project" value="UniProtKB-KW"/>
</dbReference>
<keyword evidence="7 8" id="KW-0472">Membrane</keyword>
<dbReference type="Gene3D" id="1.20.1250.20">
    <property type="entry name" value="MFS general substrate transporter like domains"/>
    <property type="match status" value="1"/>
</dbReference>
<feature type="transmembrane region" description="Helical" evidence="8">
    <location>
        <begin position="445"/>
        <end position="464"/>
    </location>
</feature>
<dbReference type="PANTHER" id="PTHR23519">
    <property type="entry name" value="AUTOPHAGY-RELATED PROTEIN 22"/>
    <property type="match status" value="1"/>
</dbReference>
<evidence type="ECO:0000256" key="3">
    <source>
        <dbReference type="ARBA" id="ARBA00022448"/>
    </source>
</evidence>
<feature type="transmembrane region" description="Helical" evidence="8">
    <location>
        <begin position="508"/>
        <end position="529"/>
    </location>
</feature>
<feature type="transmembrane region" description="Helical" evidence="8">
    <location>
        <begin position="541"/>
        <end position="560"/>
    </location>
</feature>
<feature type="transmembrane region" description="Helical" evidence="8">
    <location>
        <begin position="318"/>
        <end position="339"/>
    </location>
</feature>
<proteinExistence type="inferred from homology"/>
<dbReference type="GO" id="GO:0005774">
    <property type="term" value="C:vacuolar membrane"/>
    <property type="evidence" value="ECO:0007669"/>
    <property type="project" value="UniProtKB-SubCell"/>
</dbReference>
<evidence type="ECO:0000256" key="7">
    <source>
        <dbReference type="ARBA" id="ARBA00023136"/>
    </source>
</evidence>
<dbReference type="Proteomes" id="UP000019377">
    <property type="component" value="Unassembled WGS sequence"/>
</dbReference>
<feature type="transmembrane region" description="Helical" evidence="8">
    <location>
        <begin position="65"/>
        <end position="84"/>
    </location>
</feature>
<dbReference type="PANTHER" id="PTHR23519:SF5">
    <property type="entry name" value="AUTOPHAGY-RELATED PROTEIN"/>
    <property type="match status" value="1"/>
</dbReference>
<keyword evidence="5 8" id="KW-1133">Transmembrane helix</keyword>
<dbReference type="OMA" id="DGWGMVG"/>
<feature type="transmembrane region" description="Helical" evidence="8">
    <location>
        <begin position="157"/>
        <end position="176"/>
    </location>
</feature>
<keyword evidence="6 8" id="KW-0072">Autophagy</keyword>
<evidence type="ECO:0000256" key="5">
    <source>
        <dbReference type="ARBA" id="ARBA00022989"/>
    </source>
</evidence>
<dbReference type="eggNOG" id="ENOG502QTJZ">
    <property type="taxonomic scope" value="Eukaryota"/>
</dbReference>
<dbReference type="InterPro" id="IPR024671">
    <property type="entry name" value="Atg22-like"/>
</dbReference>